<evidence type="ECO:0000313" key="1">
    <source>
        <dbReference type="EMBL" id="MBM7716556.1"/>
    </source>
</evidence>
<accession>A0ABS2RA78</accession>
<proteinExistence type="predicted"/>
<feature type="non-terminal residue" evidence="1">
    <location>
        <position position="1"/>
    </location>
</feature>
<sequence>RLLFNKGRKIRQKERKAEQSAFLDITYLAYELKIIKKGQTYPVYSVYTKQSL</sequence>
<dbReference type="Proteomes" id="UP000823485">
    <property type="component" value="Unassembled WGS sequence"/>
</dbReference>
<comment type="caution">
    <text evidence="1">The sequence shown here is derived from an EMBL/GenBank/DDBJ whole genome shotgun (WGS) entry which is preliminary data.</text>
</comment>
<protein>
    <submittedName>
        <fullName evidence="1">Uncharacterized protein</fullName>
    </submittedName>
</protein>
<dbReference type="EMBL" id="JAFBFH010000028">
    <property type="protein sequence ID" value="MBM7716556.1"/>
    <property type="molecule type" value="Genomic_DNA"/>
</dbReference>
<organism evidence="1 2">
    <name type="scientific">Siminovitchia thermophila</name>
    <dbReference type="NCBI Taxonomy" id="1245522"/>
    <lineage>
        <taxon>Bacteria</taxon>
        <taxon>Bacillati</taxon>
        <taxon>Bacillota</taxon>
        <taxon>Bacilli</taxon>
        <taxon>Bacillales</taxon>
        <taxon>Bacillaceae</taxon>
        <taxon>Siminovitchia</taxon>
    </lineage>
</organism>
<evidence type="ECO:0000313" key="2">
    <source>
        <dbReference type="Proteomes" id="UP000823485"/>
    </source>
</evidence>
<reference evidence="1 2" key="1">
    <citation type="submission" date="2021-01" db="EMBL/GenBank/DDBJ databases">
        <title>Genomic Encyclopedia of Type Strains, Phase IV (KMG-IV): sequencing the most valuable type-strain genomes for metagenomic binning, comparative biology and taxonomic classification.</title>
        <authorList>
            <person name="Goeker M."/>
        </authorList>
    </citation>
    <scope>NUCLEOTIDE SEQUENCE [LARGE SCALE GENOMIC DNA]</scope>
    <source>
        <strain evidence="1 2">DSM 105453</strain>
    </source>
</reference>
<name>A0ABS2RA78_9BACI</name>
<keyword evidence="2" id="KW-1185">Reference proteome</keyword>
<gene>
    <name evidence="1" type="ORF">JOC94_003576</name>
</gene>